<dbReference type="RefSeq" id="WP_132704436.1">
    <property type="nucleotide sequence ID" value="NZ_SMGI01000002.1"/>
</dbReference>
<evidence type="ECO:0000259" key="2">
    <source>
        <dbReference type="Pfam" id="PF13568"/>
    </source>
</evidence>
<dbReference type="InterPro" id="IPR025665">
    <property type="entry name" value="Beta-barrel_OMP_2"/>
</dbReference>
<dbReference type="Pfam" id="PF13568">
    <property type="entry name" value="OMP_b-brl_2"/>
    <property type="match status" value="1"/>
</dbReference>
<evidence type="ECO:0000313" key="3">
    <source>
        <dbReference type="EMBL" id="TCK67373.1"/>
    </source>
</evidence>
<feature type="domain" description="Outer membrane protein beta-barrel" evidence="2">
    <location>
        <begin position="25"/>
        <end position="207"/>
    </location>
</feature>
<proteinExistence type="predicted"/>
<dbReference type="AlphaFoldDB" id="A0A4R1KS14"/>
<evidence type="ECO:0000256" key="1">
    <source>
        <dbReference type="SAM" id="SignalP"/>
    </source>
</evidence>
<sequence>MKKIIIVLAVLLSCNASFAQLFTKKKILNLETMDKKILSWGYFLGFNSYDFKFEYERDLDDILVDNSAGFQVGLTGDLRLNDHFNLRFEPGVYFTTRNLQYNESYFDGQDFNPSDLLREVKSTYIHLPLLVKFSTNRINNIRPFIVGGVSTAINLASNEKNPSDNSGGQFRMTTNNYFYEVGFGIDLYLLYFKFTPSIRGIFAINDEVIRDLDPNSPWTGNITKMRTRGIFINFTFR</sequence>
<feature type="chain" id="PRO_5020659018" description="Outer membrane protein beta-barrel domain-containing protein" evidence="1">
    <location>
        <begin position="20"/>
        <end position="237"/>
    </location>
</feature>
<accession>A0A4R1KS14</accession>
<organism evidence="3 4">
    <name type="scientific">Winogradskyella wandonensis</name>
    <dbReference type="NCBI Taxonomy" id="1442586"/>
    <lineage>
        <taxon>Bacteria</taxon>
        <taxon>Pseudomonadati</taxon>
        <taxon>Bacteroidota</taxon>
        <taxon>Flavobacteriia</taxon>
        <taxon>Flavobacteriales</taxon>
        <taxon>Flavobacteriaceae</taxon>
        <taxon>Winogradskyella</taxon>
    </lineage>
</organism>
<keyword evidence="4" id="KW-1185">Reference proteome</keyword>
<name>A0A4R1KS14_9FLAO</name>
<evidence type="ECO:0000313" key="4">
    <source>
        <dbReference type="Proteomes" id="UP000295714"/>
    </source>
</evidence>
<dbReference type="Proteomes" id="UP000295714">
    <property type="component" value="Unassembled WGS sequence"/>
</dbReference>
<reference evidence="3 4" key="1">
    <citation type="journal article" date="2015" name="Stand. Genomic Sci.">
        <title>Genomic Encyclopedia of Bacterial and Archaeal Type Strains, Phase III: the genomes of soil and plant-associated and newly described type strains.</title>
        <authorList>
            <person name="Whitman W.B."/>
            <person name="Woyke T."/>
            <person name="Klenk H.P."/>
            <person name="Zhou Y."/>
            <person name="Lilburn T.G."/>
            <person name="Beck B.J."/>
            <person name="De Vos P."/>
            <person name="Vandamme P."/>
            <person name="Eisen J.A."/>
            <person name="Garrity G."/>
            <person name="Hugenholtz P."/>
            <person name="Kyrpides N.C."/>
        </authorList>
    </citation>
    <scope>NUCLEOTIDE SEQUENCE [LARGE SCALE GENOMIC DNA]</scope>
    <source>
        <strain evidence="3 4">CECT 8445</strain>
    </source>
</reference>
<comment type="caution">
    <text evidence="3">The sequence shown here is derived from an EMBL/GenBank/DDBJ whole genome shotgun (WGS) entry which is preliminary data.</text>
</comment>
<gene>
    <name evidence="3" type="ORF">DFQ05_1147</name>
</gene>
<dbReference type="EMBL" id="SMGI01000002">
    <property type="protein sequence ID" value="TCK67373.1"/>
    <property type="molecule type" value="Genomic_DNA"/>
</dbReference>
<dbReference type="OrthoDB" id="1467485at2"/>
<feature type="signal peptide" evidence="1">
    <location>
        <begin position="1"/>
        <end position="19"/>
    </location>
</feature>
<protein>
    <recommendedName>
        <fullName evidence="2">Outer membrane protein beta-barrel domain-containing protein</fullName>
    </recommendedName>
</protein>
<keyword evidence="1" id="KW-0732">Signal</keyword>